<dbReference type="InterPro" id="IPR003043">
    <property type="entry name" value="Uropor_MeTrfase_CS"/>
</dbReference>
<dbReference type="GO" id="GO:0030788">
    <property type="term" value="F:precorrin-2 C20-methyltransferase activity"/>
    <property type="evidence" value="ECO:0007669"/>
    <property type="project" value="InterPro"/>
</dbReference>
<evidence type="ECO:0000256" key="6">
    <source>
        <dbReference type="PIRNR" id="PIRNR036427"/>
    </source>
</evidence>
<dbReference type="SUPFAM" id="SSF53790">
    <property type="entry name" value="Tetrapyrrole methylase"/>
    <property type="match status" value="1"/>
</dbReference>
<sequence>MLTAVGLGPGDADLLTLKAVKILQEADTVFVPGGIACELVRPYAKNIVTLEFPMTRDESVITECMCRNAEKIASTAKTGKAVFGLIGDPNYYSTFSRLAEMVKESYPGLEVETVPGISSITAVASHAKIPVNGAFLVTDGPTAPATKILMKVTKPKEVAGLLEAEGYNDFIVVERMYMEGERVHRGTLPEKTNYFSIMIARKV</sequence>
<evidence type="ECO:0000256" key="2">
    <source>
        <dbReference type="ARBA" id="ARBA00022573"/>
    </source>
</evidence>
<dbReference type="InterPro" id="IPR012382">
    <property type="entry name" value="CobI/CbiL"/>
</dbReference>
<dbReference type="PANTHER" id="PTHR43467">
    <property type="entry name" value="COBALT-PRECORRIN-2 C(20)-METHYLTRANSFERASE"/>
    <property type="match status" value="1"/>
</dbReference>
<dbReference type="InterPro" id="IPR000878">
    <property type="entry name" value="4pyrrol_Mease"/>
</dbReference>
<dbReference type="InterPro" id="IPR014776">
    <property type="entry name" value="4pyrrole_Mease_sub2"/>
</dbReference>
<keyword evidence="4" id="KW-0808">Transferase</keyword>
<evidence type="ECO:0000259" key="7">
    <source>
        <dbReference type="Pfam" id="PF00590"/>
    </source>
</evidence>
<dbReference type="PROSITE" id="PS00839">
    <property type="entry name" value="SUMT_1"/>
    <property type="match status" value="1"/>
</dbReference>
<name>A0AAE4SAF0_9EURY</name>
<proteinExistence type="inferred from homology"/>
<keyword evidence="8" id="KW-0456">Lyase</keyword>
<reference evidence="8" key="1">
    <citation type="submission" date="2023-06" db="EMBL/GenBank/DDBJ databases">
        <title>Genome sequence of Methancorpusculaceae sp. Ag1.</title>
        <authorList>
            <person name="Protasov E."/>
            <person name="Platt K."/>
            <person name="Poehlein A."/>
            <person name="Daniel R."/>
            <person name="Brune A."/>
        </authorList>
    </citation>
    <scope>NUCLEOTIDE SEQUENCE</scope>
    <source>
        <strain evidence="8">Ag1</strain>
    </source>
</reference>
<gene>
    <name evidence="8" type="primary">cysG_1</name>
    <name evidence="8" type="ORF">McpAg1_15300</name>
</gene>
<feature type="domain" description="Tetrapyrrole methylase" evidence="7">
    <location>
        <begin position="1"/>
        <end position="190"/>
    </location>
</feature>
<evidence type="ECO:0000256" key="4">
    <source>
        <dbReference type="ARBA" id="ARBA00022679"/>
    </source>
</evidence>
<dbReference type="GO" id="GO:0009236">
    <property type="term" value="P:cobalamin biosynthetic process"/>
    <property type="evidence" value="ECO:0007669"/>
    <property type="project" value="UniProtKB-UniRule"/>
</dbReference>
<comment type="pathway">
    <text evidence="1">Cofactor biosynthesis; adenosylcobalamin biosynthesis.</text>
</comment>
<dbReference type="Pfam" id="PF00590">
    <property type="entry name" value="TP_methylase"/>
    <property type="match status" value="1"/>
</dbReference>
<dbReference type="PANTHER" id="PTHR43467:SF2">
    <property type="entry name" value="COBALT-PRECORRIN-2 C(20)-METHYLTRANSFERASE"/>
    <property type="match status" value="1"/>
</dbReference>
<dbReference type="EC" id="4.99.1.4" evidence="8"/>
<evidence type="ECO:0000256" key="3">
    <source>
        <dbReference type="ARBA" id="ARBA00022603"/>
    </source>
</evidence>
<evidence type="ECO:0000256" key="5">
    <source>
        <dbReference type="ARBA" id="ARBA00022691"/>
    </source>
</evidence>
<protein>
    <submittedName>
        <fullName evidence="8">Siroheme synthase</fullName>
        <ecNumber evidence="8">4.99.1.4</ecNumber>
    </submittedName>
</protein>
<evidence type="ECO:0000313" key="8">
    <source>
        <dbReference type="EMBL" id="MDV0442296.1"/>
    </source>
</evidence>
<keyword evidence="9" id="KW-1185">Reference proteome</keyword>
<organism evidence="8 9">
    <name type="scientific">Methanorbis furvi</name>
    <dbReference type="NCBI Taxonomy" id="3028299"/>
    <lineage>
        <taxon>Archaea</taxon>
        <taxon>Methanobacteriati</taxon>
        <taxon>Methanobacteriota</taxon>
        <taxon>Stenosarchaea group</taxon>
        <taxon>Methanomicrobia</taxon>
        <taxon>Methanomicrobiales</taxon>
        <taxon>Methanocorpusculaceae</taxon>
        <taxon>Methanorbis</taxon>
    </lineage>
</organism>
<dbReference type="PIRSF" id="PIRSF036427">
    <property type="entry name" value="Precrrn-2_mtase"/>
    <property type="match status" value="1"/>
</dbReference>
<keyword evidence="5" id="KW-0949">S-adenosyl-L-methionine</keyword>
<keyword evidence="3" id="KW-0489">Methyltransferase</keyword>
<dbReference type="InterPro" id="IPR014777">
    <property type="entry name" value="4pyrrole_Mease_sub1"/>
</dbReference>
<evidence type="ECO:0000313" key="9">
    <source>
        <dbReference type="Proteomes" id="UP001273136"/>
    </source>
</evidence>
<dbReference type="AlphaFoldDB" id="A0AAE4SAF0"/>
<comment type="caution">
    <text evidence="8">The sequence shown here is derived from an EMBL/GenBank/DDBJ whole genome shotgun (WGS) entry which is preliminary data.</text>
</comment>
<dbReference type="EMBL" id="JAWDKA010000008">
    <property type="protein sequence ID" value="MDV0442296.1"/>
    <property type="molecule type" value="Genomic_DNA"/>
</dbReference>
<dbReference type="Gene3D" id="3.40.1010.10">
    <property type="entry name" value="Cobalt-precorrin-4 Transmethylase, Domain 1"/>
    <property type="match status" value="1"/>
</dbReference>
<dbReference type="GO" id="GO:0051266">
    <property type="term" value="F:sirohydrochlorin ferrochelatase activity"/>
    <property type="evidence" value="ECO:0007669"/>
    <property type="project" value="UniProtKB-EC"/>
</dbReference>
<dbReference type="GO" id="GO:0032259">
    <property type="term" value="P:methylation"/>
    <property type="evidence" value="ECO:0007669"/>
    <property type="project" value="UniProtKB-KW"/>
</dbReference>
<evidence type="ECO:0000256" key="1">
    <source>
        <dbReference type="ARBA" id="ARBA00004953"/>
    </source>
</evidence>
<dbReference type="Gene3D" id="3.30.950.10">
    <property type="entry name" value="Methyltransferase, Cobalt-precorrin-4 Transmethylase, Domain 2"/>
    <property type="match status" value="1"/>
</dbReference>
<dbReference type="NCBIfam" id="NF004060">
    <property type="entry name" value="PRK05576.1-3"/>
    <property type="match status" value="1"/>
</dbReference>
<dbReference type="Proteomes" id="UP001273136">
    <property type="component" value="Unassembled WGS sequence"/>
</dbReference>
<dbReference type="InterPro" id="IPR035996">
    <property type="entry name" value="4pyrrol_Methylase_sf"/>
</dbReference>
<keyword evidence="2" id="KW-0169">Cobalamin biosynthesis</keyword>
<comment type="similarity">
    <text evidence="6">Belongs to the precorrin methyltransferase family.</text>
</comment>
<dbReference type="CDD" id="cd11645">
    <property type="entry name" value="Precorrin_2_C20_MT"/>
    <property type="match status" value="1"/>
</dbReference>
<dbReference type="RefSeq" id="WP_338094712.1">
    <property type="nucleotide sequence ID" value="NZ_JAWDKA010000008.1"/>
</dbReference>
<accession>A0AAE4SAF0</accession>